<evidence type="ECO:0000256" key="2">
    <source>
        <dbReference type="ARBA" id="ARBA00008096"/>
    </source>
</evidence>
<comment type="subcellular location">
    <subcellularLocation>
        <location evidence="1">Membrane</location>
        <topology evidence="1">Multi-pass membrane protein</topology>
    </subcellularLocation>
</comment>
<keyword evidence="4 6" id="KW-1133">Transmembrane helix</keyword>
<evidence type="ECO:0000313" key="8">
    <source>
        <dbReference type="Proteomes" id="UP001470230"/>
    </source>
</evidence>
<dbReference type="Pfam" id="PF04148">
    <property type="entry name" value="Erv26"/>
    <property type="match status" value="1"/>
</dbReference>
<feature type="transmembrane region" description="Helical" evidence="6">
    <location>
        <begin position="96"/>
        <end position="113"/>
    </location>
</feature>
<accession>A0ABR2GJT3</accession>
<name>A0ABR2GJT3_9EUKA</name>
<organism evidence="7 8">
    <name type="scientific">Tritrichomonas musculus</name>
    <dbReference type="NCBI Taxonomy" id="1915356"/>
    <lineage>
        <taxon>Eukaryota</taxon>
        <taxon>Metamonada</taxon>
        <taxon>Parabasalia</taxon>
        <taxon>Tritrichomonadida</taxon>
        <taxon>Tritrichomonadidae</taxon>
        <taxon>Tritrichomonas</taxon>
    </lineage>
</organism>
<evidence type="ECO:0000256" key="3">
    <source>
        <dbReference type="ARBA" id="ARBA00022692"/>
    </source>
</evidence>
<feature type="transmembrane region" description="Helical" evidence="6">
    <location>
        <begin position="125"/>
        <end position="147"/>
    </location>
</feature>
<protein>
    <submittedName>
        <fullName evidence="7">Uncharacterized protein</fullName>
    </submittedName>
</protein>
<keyword evidence="8" id="KW-1185">Reference proteome</keyword>
<dbReference type="PANTHER" id="PTHR13144">
    <property type="entry name" value="TEX261 PROTEIN"/>
    <property type="match status" value="1"/>
</dbReference>
<feature type="transmembrane region" description="Helical" evidence="6">
    <location>
        <begin position="66"/>
        <end position="89"/>
    </location>
</feature>
<evidence type="ECO:0000256" key="1">
    <source>
        <dbReference type="ARBA" id="ARBA00004141"/>
    </source>
</evidence>
<sequence length="187" mass="22116">MFNIFIGIFEFIIAISLLICCICALCYFGMTFIEERIHKIKRFLKISSWSVMALSILMPFSNFPSAFFFLTLTTHGIILFLLYTCYPYVYVLRPDFIVMIILTFINNCLFMIFCFSEMDLTLLQALSYFIIYIWGVPMFFIISLSVAEEATEERRARGNNKSFWGPKFKILFQWIKDHLPRRSDKLD</sequence>
<keyword evidence="5 6" id="KW-0472">Membrane</keyword>
<comment type="similarity">
    <text evidence="2">Belongs to the SVP26 family.</text>
</comment>
<reference evidence="7 8" key="1">
    <citation type="submission" date="2024-04" db="EMBL/GenBank/DDBJ databases">
        <title>Tritrichomonas musculus Genome.</title>
        <authorList>
            <person name="Alves-Ferreira E."/>
            <person name="Grigg M."/>
            <person name="Lorenzi H."/>
            <person name="Galac M."/>
        </authorList>
    </citation>
    <scope>NUCLEOTIDE SEQUENCE [LARGE SCALE GENOMIC DNA]</scope>
    <source>
        <strain evidence="7 8">EAF2021</strain>
    </source>
</reference>
<comment type="caution">
    <text evidence="7">The sequence shown here is derived from an EMBL/GenBank/DDBJ whole genome shotgun (WGS) entry which is preliminary data.</text>
</comment>
<dbReference type="PANTHER" id="PTHR13144:SF0">
    <property type="entry name" value="PROTEIN TEX261"/>
    <property type="match status" value="1"/>
</dbReference>
<dbReference type="InterPro" id="IPR007277">
    <property type="entry name" value="Svp26/Tex261"/>
</dbReference>
<evidence type="ECO:0000256" key="6">
    <source>
        <dbReference type="SAM" id="Phobius"/>
    </source>
</evidence>
<evidence type="ECO:0000313" key="7">
    <source>
        <dbReference type="EMBL" id="KAK8834184.1"/>
    </source>
</evidence>
<dbReference type="EMBL" id="JAPFFF010000475">
    <property type="protein sequence ID" value="KAK8834184.1"/>
    <property type="molecule type" value="Genomic_DNA"/>
</dbReference>
<feature type="transmembrane region" description="Helical" evidence="6">
    <location>
        <begin position="42"/>
        <end position="60"/>
    </location>
</feature>
<feature type="transmembrane region" description="Helical" evidence="6">
    <location>
        <begin position="6"/>
        <end position="30"/>
    </location>
</feature>
<evidence type="ECO:0000256" key="4">
    <source>
        <dbReference type="ARBA" id="ARBA00022989"/>
    </source>
</evidence>
<dbReference type="Proteomes" id="UP001470230">
    <property type="component" value="Unassembled WGS sequence"/>
</dbReference>
<proteinExistence type="inferred from homology"/>
<keyword evidence="3 6" id="KW-0812">Transmembrane</keyword>
<evidence type="ECO:0000256" key="5">
    <source>
        <dbReference type="ARBA" id="ARBA00023136"/>
    </source>
</evidence>
<gene>
    <name evidence="7" type="ORF">M9Y10_032965</name>
</gene>